<keyword evidence="1" id="KW-0175">Coiled coil</keyword>
<feature type="compositionally biased region" description="Polar residues" evidence="2">
    <location>
        <begin position="874"/>
        <end position="889"/>
    </location>
</feature>
<name>A0A4Z1T0S3_GIAMU</name>
<feature type="region of interest" description="Disordered" evidence="2">
    <location>
        <begin position="552"/>
        <end position="603"/>
    </location>
</feature>
<feature type="compositionally biased region" description="Polar residues" evidence="2">
    <location>
        <begin position="586"/>
        <end position="598"/>
    </location>
</feature>
<evidence type="ECO:0008006" key="5">
    <source>
        <dbReference type="Google" id="ProtNLM"/>
    </source>
</evidence>
<gene>
    <name evidence="3" type="ORF">GMRT_12269</name>
</gene>
<feature type="region of interest" description="Disordered" evidence="2">
    <location>
        <begin position="847"/>
        <end position="889"/>
    </location>
</feature>
<protein>
    <recommendedName>
        <fullName evidence="5">Coiled-coil protein</fullName>
    </recommendedName>
</protein>
<evidence type="ECO:0000313" key="3">
    <source>
        <dbReference type="EMBL" id="TNJ30575.1"/>
    </source>
</evidence>
<feature type="coiled-coil region" evidence="1">
    <location>
        <begin position="216"/>
        <end position="446"/>
    </location>
</feature>
<dbReference type="EMBL" id="VDLU01000001">
    <property type="protein sequence ID" value="TNJ30575.1"/>
    <property type="molecule type" value="Genomic_DNA"/>
</dbReference>
<feature type="compositionally biased region" description="Polar residues" evidence="2">
    <location>
        <begin position="1493"/>
        <end position="1508"/>
    </location>
</feature>
<comment type="caution">
    <text evidence="3">The sequence shown here is derived from an EMBL/GenBank/DDBJ whole genome shotgun (WGS) entry which is preliminary data.</text>
</comment>
<evidence type="ECO:0000256" key="2">
    <source>
        <dbReference type="SAM" id="MobiDB-lite"/>
    </source>
</evidence>
<reference evidence="3 4" key="1">
    <citation type="submission" date="2019-05" db="EMBL/GenBank/DDBJ databases">
        <title>The compact genome of Giardia muris reveals important steps in the evolution of intestinal protozoan parasites.</title>
        <authorList>
            <person name="Xu F."/>
            <person name="Jimenez-Gonzalez A."/>
            <person name="Einarsson E."/>
            <person name="Astvaldsson A."/>
            <person name="Peirasmaki D."/>
            <person name="Eckmann L."/>
            <person name="Andersson J.O."/>
            <person name="Svard S.G."/>
            <person name="Jerlstrom-Hultqvist J."/>
        </authorList>
    </citation>
    <scope>NUCLEOTIDE SEQUENCE [LARGE SCALE GENOMIC DNA]</scope>
    <source>
        <strain evidence="3 4">Roberts-Thomson</strain>
    </source>
</reference>
<feature type="region of interest" description="Disordered" evidence="2">
    <location>
        <begin position="901"/>
        <end position="953"/>
    </location>
</feature>
<evidence type="ECO:0000313" key="4">
    <source>
        <dbReference type="Proteomes" id="UP000315496"/>
    </source>
</evidence>
<feature type="compositionally biased region" description="Polar residues" evidence="2">
    <location>
        <begin position="847"/>
        <end position="862"/>
    </location>
</feature>
<evidence type="ECO:0000256" key="1">
    <source>
        <dbReference type="SAM" id="Coils"/>
    </source>
</evidence>
<feature type="coiled-coil region" evidence="1">
    <location>
        <begin position="105"/>
        <end position="175"/>
    </location>
</feature>
<sequence length="1508" mass="165892">MRPESRGTAPHSLGSSFVASPPLLRRTPERVIGEILDSYSNCVMSSFAQLRESITNRPLFVMMEPLLQCDPVHDHEAPKDVLPLFQAYIDKAESQVLNVPTTCLRIKLEEALVTLMKEANDLNATLNDRLDRTESLLADSQAQLLAQKDVMINVLKKKSDEKLKQLTEIQTLKEQLHQRKAHSGVELYRPDFGFDGTKRGLGEEGDELREQWLIKLREKDVEIARLQKDLQNAKTELDLAKTLGKASLDEAEQNRLAALSKNNQALSLEDQNRLLRARLDELEKSVGLDSTAQKKLIDQLKAEVSELTRKRAISDEALSTANQRLDEYNRKVVFLEEQLATEKQKRANNEDTLRKELERTTMELMKTKDELRRQALEADRLSALLELKQRESEGDDILASMSDELERLKKENSRLTSDLKVYHSKLANATARLMRASDNHSALQSRQTIREVSELFDTSDLQHIAHELGTDVDVSDLPFDQEGLSGNEISALDAAGERSPSPKPSQLLINKYREIISVLAAIDEPNIPRTVAGLNKFLLAAIKNRSSGTGFSEFLEKGGAGQQEKGSGVRKGKKSVRSSPYPQPEASESSKAGSTGRRSNLVKKPVANDDLARLLARDDVDEYISQRIQEGIDAFQEAYTAGTGAHILQNIRDTAVSRLDQISHRSCQTILSYVGESMRTLSNSEIIDETKGKFQDPEGRWRAISHGNLPETAEPTSRSANEERLALYNKTSDCNLPFSDPNHPIYSRDAGVVANIAGPTLGLHSPNSKRLHKDTPDKLTTDDLITHIDNEVQLSTNYAKQKAEAYKAYARRYKGVGCNALSFTQQIAQLDSAKGFMNSLVIRSAAPTESASITTPKSISRTRNPKRSPELSVQEHSSTPQTLPRSVHSVSNIHGLSVSSLQQEVSEQQTRTSKPIIVQNSTTKLDRKVPRALASPSPMDLPPINPGPSSVEPSSCLDSTLHITTTGTEINARANIQEATFVDSRPMTPRTISTAIQLIDGTEADGIYIRMTKDGIINGQIVVKDGAIISLSYRVAEMARINRVMYCTVVPNKERSHASPVSTPVAEQPSSLPIALAKNMAPPEAVVSPALDEFVSSKQNDIPDHSNVVSANLSIVTIMEATHDSLLGGDNPRIRGTVNGPDLGPRDSVFSKHFSLSIITDKVESSEADAVPSQEKVIDDLTIAENLAEETPQHTRVADQTRTDQSLHSADGIFMGVSAIELQRSSVLDGSFSGSHSPSQLTLSTECLDDAVMNALSSLPSSECPTAEPRKVRMSQRELELTEPGAVLQTIRIHDTTGTDRTIEVVTRVTDTPYPYTSSQEAHRPLPQTLPRVEAKEFVYDLGAMKHATLEGASLRNTTTGNEILEKALSVKTIARVGGFHEHPQHTFGTAVSRASRQIPVDDSAVIRLYRKPPGAAPSPTVVILNQLAGLNSPEVESPTHVSFSSCFEPTRSNSVTREVRTEAPLVDIVAPDPPIEVIKQPREPTLSKPKYYTTTKGVRNTPTDTSK</sequence>
<feature type="region of interest" description="Disordered" evidence="2">
    <location>
        <begin position="1477"/>
        <end position="1508"/>
    </location>
</feature>
<accession>A0A4Z1T0S3</accession>
<organism evidence="3 4">
    <name type="scientific">Giardia muris</name>
    <dbReference type="NCBI Taxonomy" id="5742"/>
    <lineage>
        <taxon>Eukaryota</taxon>
        <taxon>Metamonada</taxon>
        <taxon>Diplomonadida</taxon>
        <taxon>Hexamitidae</taxon>
        <taxon>Giardiinae</taxon>
        <taxon>Giardia</taxon>
    </lineage>
</organism>
<proteinExistence type="predicted"/>
<dbReference type="VEuPathDB" id="GiardiaDB:GMRT_12269"/>
<dbReference type="OrthoDB" id="10306356at2759"/>
<feature type="compositionally biased region" description="Polar residues" evidence="2">
    <location>
        <begin position="910"/>
        <end position="923"/>
    </location>
</feature>
<keyword evidence="4" id="KW-1185">Reference proteome</keyword>
<dbReference type="Proteomes" id="UP000315496">
    <property type="component" value="Chromosome 1"/>
</dbReference>